<dbReference type="AlphaFoldDB" id="A0A518CKZ9"/>
<name>A0A518CKZ9_9PLAN</name>
<protein>
    <submittedName>
        <fullName evidence="1">Uncharacterized protein</fullName>
    </submittedName>
</protein>
<accession>A0A518CKZ9</accession>
<sequence length="59" mass="6849">MKYQIPMVIQFLFRDSTIKTGFSLENVDQEFMSTQLAQLLPDRIDLSLLETESEPTHVC</sequence>
<organism evidence="1 2">
    <name type="scientific">Polystyrenella longa</name>
    <dbReference type="NCBI Taxonomy" id="2528007"/>
    <lineage>
        <taxon>Bacteria</taxon>
        <taxon>Pseudomonadati</taxon>
        <taxon>Planctomycetota</taxon>
        <taxon>Planctomycetia</taxon>
        <taxon>Planctomycetales</taxon>
        <taxon>Planctomycetaceae</taxon>
        <taxon>Polystyrenella</taxon>
    </lineage>
</organism>
<gene>
    <name evidence="1" type="ORF">Pla110_16210</name>
</gene>
<evidence type="ECO:0000313" key="1">
    <source>
        <dbReference type="EMBL" id="QDU79901.1"/>
    </source>
</evidence>
<dbReference type="KEGG" id="plon:Pla110_16210"/>
<evidence type="ECO:0000313" key="2">
    <source>
        <dbReference type="Proteomes" id="UP000317178"/>
    </source>
</evidence>
<reference evidence="1 2" key="1">
    <citation type="submission" date="2019-02" db="EMBL/GenBank/DDBJ databases">
        <title>Deep-cultivation of Planctomycetes and their phenomic and genomic characterization uncovers novel biology.</title>
        <authorList>
            <person name="Wiegand S."/>
            <person name="Jogler M."/>
            <person name="Boedeker C."/>
            <person name="Pinto D."/>
            <person name="Vollmers J."/>
            <person name="Rivas-Marin E."/>
            <person name="Kohn T."/>
            <person name="Peeters S.H."/>
            <person name="Heuer A."/>
            <person name="Rast P."/>
            <person name="Oberbeckmann S."/>
            <person name="Bunk B."/>
            <person name="Jeske O."/>
            <person name="Meyerdierks A."/>
            <person name="Storesund J.E."/>
            <person name="Kallscheuer N."/>
            <person name="Luecker S."/>
            <person name="Lage O.M."/>
            <person name="Pohl T."/>
            <person name="Merkel B.J."/>
            <person name="Hornburger P."/>
            <person name="Mueller R.-W."/>
            <person name="Bruemmer F."/>
            <person name="Labrenz M."/>
            <person name="Spormann A.M."/>
            <person name="Op den Camp H."/>
            <person name="Overmann J."/>
            <person name="Amann R."/>
            <person name="Jetten M.S.M."/>
            <person name="Mascher T."/>
            <person name="Medema M.H."/>
            <person name="Devos D.P."/>
            <person name="Kaster A.-K."/>
            <person name="Ovreas L."/>
            <person name="Rohde M."/>
            <person name="Galperin M.Y."/>
            <person name="Jogler C."/>
        </authorList>
    </citation>
    <scope>NUCLEOTIDE SEQUENCE [LARGE SCALE GENOMIC DNA]</scope>
    <source>
        <strain evidence="1 2">Pla110</strain>
    </source>
</reference>
<proteinExistence type="predicted"/>
<dbReference type="EMBL" id="CP036281">
    <property type="protein sequence ID" value="QDU79901.1"/>
    <property type="molecule type" value="Genomic_DNA"/>
</dbReference>
<keyword evidence="2" id="KW-1185">Reference proteome</keyword>
<dbReference type="Proteomes" id="UP000317178">
    <property type="component" value="Chromosome"/>
</dbReference>